<protein>
    <recommendedName>
        <fullName evidence="4">DUF2642 domain-containing protein</fullName>
    </recommendedName>
</protein>
<dbReference type="Proteomes" id="UP001519294">
    <property type="component" value="Unassembled WGS sequence"/>
</dbReference>
<gene>
    <name evidence="2" type="ORF">J2Z81_002629</name>
</gene>
<feature type="compositionally biased region" description="Pro residues" evidence="1">
    <location>
        <begin position="51"/>
        <end position="60"/>
    </location>
</feature>
<proteinExistence type="predicted"/>
<dbReference type="Pfam" id="PF10842">
    <property type="entry name" value="DUF2642"/>
    <property type="match status" value="1"/>
</dbReference>
<organism evidence="2 3">
    <name type="scientific">Virgibacillus alimentarius</name>
    <dbReference type="NCBI Taxonomy" id="698769"/>
    <lineage>
        <taxon>Bacteria</taxon>
        <taxon>Bacillati</taxon>
        <taxon>Bacillota</taxon>
        <taxon>Bacilli</taxon>
        <taxon>Bacillales</taxon>
        <taxon>Bacillaceae</taxon>
        <taxon>Virgibacillus</taxon>
    </lineage>
</organism>
<reference evidence="2 3" key="1">
    <citation type="submission" date="2021-03" db="EMBL/GenBank/DDBJ databases">
        <title>Genomic Encyclopedia of Type Strains, Phase IV (KMG-IV): sequencing the most valuable type-strain genomes for metagenomic binning, comparative biology and taxonomic classification.</title>
        <authorList>
            <person name="Goeker M."/>
        </authorList>
    </citation>
    <scope>NUCLEOTIDE SEQUENCE [LARGE SCALE GENOMIC DNA]</scope>
    <source>
        <strain evidence="2 3">DSM 25790</strain>
    </source>
</reference>
<dbReference type="RefSeq" id="WP_029268139.1">
    <property type="nucleotide sequence ID" value="NZ_JAGIKX010000031.1"/>
</dbReference>
<evidence type="ECO:0000256" key="1">
    <source>
        <dbReference type="SAM" id="MobiDB-lite"/>
    </source>
</evidence>
<keyword evidence="3" id="KW-1185">Reference proteome</keyword>
<evidence type="ECO:0000313" key="3">
    <source>
        <dbReference type="Proteomes" id="UP001519294"/>
    </source>
</evidence>
<name>A0ABS4SAX7_9BACI</name>
<evidence type="ECO:0000313" key="2">
    <source>
        <dbReference type="EMBL" id="MBP2258645.1"/>
    </source>
</evidence>
<feature type="region of interest" description="Disordered" evidence="1">
    <location>
        <begin position="41"/>
        <end position="61"/>
    </location>
</feature>
<dbReference type="InterPro" id="IPR020139">
    <property type="entry name" value="DUF2642"/>
</dbReference>
<accession>A0ABS4SAX7</accession>
<comment type="caution">
    <text evidence="2">The sequence shown here is derived from an EMBL/GenBank/DDBJ whole genome shotgun (WGS) entry which is preliminary data.</text>
</comment>
<dbReference type="EMBL" id="JAGIKX010000031">
    <property type="protein sequence ID" value="MBP2258645.1"/>
    <property type="molecule type" value="Genomic_DNA"/>
</dbReference>
<sequence length="120" mass="13220">MARTERQRRLMNLMNQMSQNFMANRYNADFSIDFPEVDLGGIQTGHSAPDTPGPGTPPGTPETMRELLLTLVNEQVEITTPFGIVSGTLIAVRDDYIVVIEDTGAQALVRIENIELVSEA</sequence>
<evidence type="ECO:0008006" key="4">
    <source>
        <dbReference type="Google" id="ProtNLM"/>
    </source>
</evidence>